<dbReference type="STRING" id="670307.HYPDE_40693"/>
<name>N0BC13_9HYPH</name>
<dbReference type="Pfam" id="PF08843">
    <property type="entry name" value="AbiEii"/>
    <property type="match status" value="1"/>
</dbReference>
<dbReference type="EMBL" id="CP005587">
    <property type="protein sequence ID" value="AGK59807.1"/>
    <property type="molecule type" value="Genomic_DNA"/>
</dbReference>
<evidence type="ECO:0008006" key="3">
    <source>
        <dbReference type="Google" id="ProtNLM"/>
    </source>
</evidence>
<dbReference type="AlphaFoldDB" id="N0BC13"/>
<sequence length="305" mass="33543">MPREPRNIGASVRARLLDRARAERSDFQILLTRYALERLLYRLSISPHRDRFILKGAMLFVTWVADPFRPTRDLDLLGSGDNGAEAIAETFRVICAQPVADDGVIFNVAALQAAPIREEVEYGGVRVRTTATIAGARIPIQVDVGFGDTVTPAPVEIDYPTLLDAPAPHLRAYPIETVVAEKFEALVALGMANSRLKDFYDLWLIAHTFKFGRPALSKAVQRTFERRGTALPADIPVGLTDEFAAAWAVQWRTLLTRERMAAAPEGFTTVIADLQDFLMPLLGGSNTESVWPAGGPWSLGASKDE</sequence>
<evidence type="ECO:0000313" key="1">
    <source>
        <dbReference type="EMBL" id="AGK59807.1"/>
    </source>
</evidence>
<evidence type="ECO:0000313" key="2">
    <source>
        <dbReference type="Proteomes" id="UP000005952"/>
    </source>
</evidence>
<dbReference type="eggNOG" id="COG2253">
    <property type="taxonomic scope" value="Bacteria"/>
</dbReference>
<dbReference type="InterPro" id="IPR014942">
    <property type="entry name" value="AbiEii"/>
</dbReference>
<organism evidence="1 2">
    <name type="scientific">Hyphomicrobium denitrificans 1NES1</name>
    <dbReference type="NCBI Taxonomy" id="670307"/>
    <lineage>
        <taxon>Bacteria</taxon>
        <taxon>Pseudomonadati</taxon>
        <taxon>Pseudomonadota</taxon>
        <taxon>Alphaproteobacteria</taxon>
        <taxon>Hyphomicrobiales</taxon>
        <taxon>Hyphomicrobiaceae</taxon>
        <taxon>Hyphomicrobium</taxon>
    </lineage>
</organism>
<accession>N0BC13</accession>
<reference evidence="1 2" key="1">
    <citation type="journal article" date="2013" name="Genome Announc.">
        <title>Genome sequences for three denitrifying bacterial strains isolated from a uranium- and nitrate-contaminated subsurface environment.</title>
        <authorList>
            <person name="Venkatramanan R."/>
            <person name="Prakash O."/>
            <person name="Woyke T."/>
            <person name="Chain P."/>
            <person name="Goodwin L.A."/>
            <person name="Watson D."/>
            <person name="Brooks S."/>
            <person name="Kostka J.E."/>
            <person name="Green S.J."/>
        </authorList>
    </citation>
    <scope>NUCLEOTIDE SEQUENCE [LARGE SCALE GENOMIC DNA]</scope>
    <source>
        <strain evidence="1 2">1NES1</strain>
    </source>
</reference>
<protein>
    <recommendedName>
        <fullName evidence="3">Nucleotidyl transferase AbiEii/AbiGii toxin family protein</fullName>
    </recommendedName>
</protein>
<dbReference type="OrthoDB" id="9808443at2"/>
<dbReference type="HOGENOM" id="CLU_067323_0_0_5"/>
<gene>
    <name evidence="1" type="ORF">HYPDE_40693</name>
</gene>
<dbReference type="Proteomes" id="UP000005952">
    <property type="component" value="Chromosome"/>
</dbReference>
<keyword evidence="2" id="KW-1185">Reference proteome</keyword>
<dbReference type="RefSeq" id="WP_015599821.1">
    <property type="nucleotide sequence ID" value="NC_021172.1"/>
</dbReference>
<dbReference type="KEGG" id="hdt:HYPDE_40693"/>
<proteinExistence type="predicted"/>